<dbReference type="PANTHER" id="PTHR48103">
    <property type="entry name" value="MIDASIN-RELATED"/>
    <property type="match status" value="1"/>
</dbReference>
<gene>
    <name evidence="4" type="primary">MDN1_0</name>
    <name evidence="4" type="ORF">AVEN_104234_1</name>
</gene>
<dbReference type="GO" id="GO:0000027">
    <property type="term" value="P:ribosomal large subunit assembly"/>
    <property type="evidence" value="ECO:0007669"/>
    <property type="project" value="TreeGrafter"/>
</dbReference>
<proteinExistence type="predicted"/>
<evidence type="ECO:0000256" key="2">
    <source>
        <dbReference type="ARBA" id="ARBA00022840"/>
    </source>
</evidence>
<feature type="domain" description="ATPase dynein-related AAA" evidence="3">
    <location>
        <begin position="106"/>
        <end position="191"/>
    </location>
</feature>
<name>A0A4Y2FIU3_ARAVE</name>
<dbReference type="GO" id="GO:0030687">
    <property type="term" value="C:preribosome, large subunit precursor"/>
    <property type="evidence" value="ECO:0007669"/>
    <property type="project" value="TreeGrafter"/>
</dbReference>
<evidence type="ECO:0000259" key="3">
    <source>
        <dbReference type="Pfam" id="PF07728"/>
    </source>
</evidence>
<dbReference type="SUPFAM" id="SSF52540">
    <property type="entry name" value="P-loop containing nucleoside triphosphate hydrolases"/>
    <property type="match status" value="1"/>
</dbReference>
<accession>A0A4Y2FIU3</accession>
<dbReference type="EMBL" id="BGPR01000899">
    <property type="protein sequence ID" value="GBM39504.1"/>
    <property type="molecule type" value="Genomic_DNA"/>
</dbReference>
<comment type="caution">
    <text evidence="4">The sequence shown here is derived from an EMBL/GenBank/DDBJ whole genome shotgun (WGS) entry which is preliminary data.</text>
</comment>
<dbReference type="InterPro" id="IPR011704">
    <property type="entry name" value="ATPase_dyneun-rel_AAA"/>
</dbReference>
<evidence type="ECO:0000313" key="4">
    <source>
        <dbReference type="EMBL" id="GBM39504.1"/>
    </source>
</evidence>
<protein>
    <submittedName>
        <fullName evidence="4">Midasin</fullName>
    </submittedName>
</protein>
<evidence type="ECO:0000313" key="5">
    <source>
        <dbReference type="Proteomes" id="UP000499080"/>
    </source>
</evidence>
<dbReference type="PANTHER" id="PTHR48103:SF2">
    <property type="entry name" value="MIDASIN"/>
    <property type="match status" value="1"/>
</dbReference>
<dbReference type="Gene3D" id="3.40.50.300">
    <property type="entry name" value="P-loop containing nucleotide triphosphate hydrolases"/>
    <property type="match status" value="1"/>
</dbReference>
<dbReference type="Pfam" id="PF07728">
    <property type="entry name" value="AAA_5"/>
    <property type="match status" value="1"/>
</dbReference>
<reference evidence="4 5" key="1">
    <citation type="journal article" date="2019" name="Sci. Rep.">
        <title>Orb-weaving spider Araneus ventricosus genome elucidates the spidroin gene catalogue.</title>
        <authorList>
            <person name="Kono N."/>
            <person name="Nakamura H."/>
            <person name="Ohtoshi R."/>
            <person name="Moran D.A.P."/>
            <person name="Shinohara A."/>
            <person name="Yoshida Y."/>
            <person name="Fujiwara M."/>
            <person name="Mori M."/>
            <person name="Tomita M."/>
            <person name="Arakawa K."/>
        </authorList>
    </citation>
    <scope>NUCLEOTIDE SEQUENCE [LARGE SCALE GENOMIC DNA]</scope>
</reference>
<dbReference type="GO" id="GO:0000055">
    <property type="term" value="P:ribosomal large subunit export from nucleus"/>
    <property type="evidence" value="ECO:0007669"/>
    <property type="project" value="TreeGrafter"/>
</dbReference>
<dbReference type="GO" id="GO:0016887">
    <property type="term" value="F:ATP hydrolysis activity"/>
    <property type="evidence" value="ECO:0007669"/>
    <property type="project" value="InterPro"/>
</dbReference>
<evidence type="ECO:0000256" key="1">
    <source>
        <dbReference type="ARBA" id="ARBA00022741"/>
    </source>
</evidence>
<sequence length="1913" mass="220379">MWVDLNRKIESITQDLEPVIQAAVLQCMHPSVIAHKSNCLQDILTHAHLLSNKGNSSIQTRTGRLLDLIDALFELNIPKAKTVLTNCSNILNDLCNKINKDSTSTGGQFEWVDSILIDAAIRGHWLLIDDANFCSPSVLDRLNSLLEPNGVLTVSEQGVVGKELRTIAPHPDFRIFLTMNPRNGEISRAMRNRGVEIYVDPINVDPVQWRCVLNISLFSQCRGLNHSMMTYHLHLLHNHISQEHGSVSLSDFLSAVSLCAQLLQRHVDPKSAFVKSCLTVYAKNNLNINIRKAVVELINIAAQKFPTIKRDVSLPLITLLPTTIDYRQNSAFASVKKHVFVFSYFLSHLKNLVRNMEDTDIQGAYFPYPVPTFSQKGEGVVRDRFFCIIRLMIESCSVQLYKLLDVWLQCTLEQEIENETHSNLKQLMQVCLQLKNVLSEQLTDSIFTDLIEFVASIYDHSGLTEVKKSEISIDPRWRPNLYRRLIFKAKQNCANNEEGDIIDMRVSSCANKFSLLLLLRTLEFSHSCNQQNPNLCSLAQTAKVSKLLEERKRDAAVVDKIPGFLENVPRFFWKDIFGQKEMDQNDDYICDDDHYWKLRDILSSYYACRQVCEEPFRESAVYSQLVLFSAHFYWIWKKIKNLYESEKDIPGYLQYFFDQIDSGLSFKNKEKMFRSKFGKKTNYPLGFVHEKAANIYCSALDVYKCISLMPRLRTKEPNLNDIKVIALNRRNWMSILSTHIYESVFSSLLENTDYSQGANKIKDIKLQLHDANLITTENDDIMEICQNPAEVPNISNEKLAAQIQLMPLLDYIFNIYTAEILSPSALSIDTKILYKLGVEDICVNPKHLAHIFRYHIQENDYKSQPPFPRESFREVGVLLMTSFLIHMRRGFSSQGLNFLHCQLVEGSNGLTLSAPAIEWNNGIWSKQAPLLTYICTSICDNSCDAAVLCHSPLRKFEDKVEQLEFTKSILWNNFEKLASPQHSIQSTICQMINLWFLNLIYGVAMTVDCNLTDDSFSIENLKKLFEEVGISSLVVSPKGIDVLTLAVNSIRDLMLKDHGESGIMWLSSKACVYVGLLTIMLLLPRDPIDPAIKRTVKARYYENKLQELMDEEGIRNWVSKVVNGLTLEEVASLDCTPHLKNLLNVCADTKQSLYALNKKIVCRQDDKFEEIKDILWTCMKDICCPDEIIDIISQIDQVFHSSTLEKKPMEYDVILRVQTLVESLRHFVEQNSKKYLFYEDITMPFYLGIEQIMHGMHLARQSVLLKEMDLQFQNKHFQSITAFLSQFVSFPVDCQCNPLDMAGLLLDTDNVNSFKNLLSLSKVPEKRALQCISKLLKSGVLEIINEIRMRPLCADNVKCKVLTLLSSAMAFFWDAWNLQQAQIKQKKEDDESLYVHKVKHHEGELTEEEAIEKKMHDSFPSFRKAYSDCLDSDEDTKESPVEDLGERLLLTPDDTFEIWQLHATVMSIMLRDELKNADENMKWVLNKSKTLDFNTPYLLRYEVVCEIIKSMPDKLDGALDNQLVAGHLLMCNELQKIQHIGNQFYDIYHSPNPVETLTIKPILTNLENHLKTLLKKYPEEPLLLQILKLVERVLSFPITDPLMKFVVGLELTLESMQSWKDILKEEREAISKKIIEYRSLELDGWRKGLDSVIRKQYVNCSKWWFYLYGLIDNLAKDPEKKETCDAAIDSLKQFLEESPLGEFPARISILHTFLQHTKLSQTLSSYRKLSELLFNLYCYYEQFLPDVSNRIAQIRKPIDKELKDFVKIARWHDINFDALKLSVKKSHRFVVKHVKAFEDALKMPAKKVFTLPSKAESENVDGSSWTLDINEINFISKADKHIKEEYFAQQNEELLQRIPHYYKRLSKFSRKLSKSFTVVNDVNILNEFCGTVIESLHSVSLDSEKVRVNTCSK</sequence>
<dbReference type="OrthoDB" id="6421618at2759"/>
<organism evidence="4 5">
    <name type="scientific">Araneus ventricosus</name>
    <name type="common">Orbweaver spider</name>
    <name type="synonym">Epeira ventricosa</name>
    <dbReference type="NCBI Taxonomy" id="182803"/>
    <lineage>
        <taxon>Eukaryota</taxon>
        <taxon>Metazoa</taxon>
        <taxon>Ecdysozoa</taxon>
        <taxon>Arthropoda</taxon>
        <taxon>Chelicerata</taxon>
        <taxon>Arachnida</taxon>
        <taxon>Araneae</taxon>
        <taxon>Araneomorphae</taxon>
        <taxon>Entelegynae</taxon>
        <taxon>Araneoidea</taxon>
        <taxon>Araneidae</taxon>
        <taxon>Araneus</taxon>
    </lineage>
</organism>
<dbReference type="InterPro" id="IPR027417">
    <property type="entry name" value="P-loop_NTPase"/>
</dbReference>
<dbReference type="GO" id="GO:0005524">
    <property type="term" value="F:ATP binding"/>
    <property type="evidence" value="ECO:0007669"/>
    <property type="project" value="UniProtKB-KW"/>
</dbReference>
<dbReference type="Proteomes" id="UP000499080">
    <property type="component" value="Unassembled WGS sequence"/>
</dbReference>
<keyword evidence="1" id="KW-0547">Nucleotide-binding</keyword>
<keyword evidence="5" id="KW-1185">Reference proteome</keyword>
<dbReference type="GO" id="GO:0005634">
    <property type="term" value="C:nucleus"/>
    <property type="evidence" value="ECO:0007669"/>
    <property type="project" value="TreeGrafter"/>
</dbReference>
<keyword evidence="2" id="KW-0067">ATP-binding</keyword>